<dbReference type="InParanoid" id="A2E4A9"/>
<organism evidence="4 5">
    <name type="scientific">Trichomonas vaginalis (strain ATCC PRA-98 / G3)</name>
    <dbReference type="NCBI Taxonomy" id="412133"/>
    <lineage>
        <taxon>Eukaryota</taxon>
        <taxon>Metamonada</taxon>
        <taxon>Parabasalia</taxon>
        <taxon>Trichomonadida</taxon>
        <taxon>Trichomonadidae</taxon>
        <taxon>Trichomonas</taxon>
    </lineage>
</organism>
<dbReference type="RefSeq" id="XP_001324778.1">
    <property type="nucleotide sequence ID" value="XM_001324743.1"/>
</dbReference>
<dbReference type="EMBL" id="DS113300">
    <property type="protein sequence ID" value="EAY12555.1"/>
    <property type="molecule type" value="Genomic_DNA"/>
</dbReference>
<dbReference type="Gene3D" id="1.20.920.10">
    <property type="entry name" value="Bromodomain-like"/>
    <property type="match status" value="1"/>
</dbReference>
<evidence type="ECO:0000256" key="2">
    <source>
        <dbReference type="PROSITE-ProRule" id="PRU00035"/>
    </source>
</evidence>
<keyword evidence="5" id="KW-1185">Reference proteome</keyword>
<dbReference type="GO" id="GO:0006355">
    <property type="term" value="P:regulation of DNA-templated transcription"/>
    <property type="evidence" value="ECO:0000318"/>
    <property type="project" value="GO_Central"/>
</dbReference>
<dbReference type="STRING" id="5722.A2E4A9"/>
<dbReference type="Pfam" id="PF00439">
    <property type="entry name" value="Bromodomain"/>
    <property type="match status" value="1"/>
</dbReference>
<feature type="domain" description="Bromo" evidence="3">
    <location>
        <begin position="16"/>
        <end position="88"/>
    </location>
</feature>
<dbReference type="InterPro" id="IPR036427">
    <property type="entry name" value="Bromodomain-like_sf"/>
</dbReference>
<dbReference type="OrthoDB" id="21449at2759"/>
<dbReference type="AlphaFoldDB" id="A2E4A9"/>
<dbReference type="InterPro" id="IPR001487">
    <property type="entry name" value="Bromodomain"/>
</dbReference>
<reference evidence="4" key="2">
    <citation type="journal article" date="2007" name="Science">
        <title>Draft genome sequence of the sexually transmitted pathogen Trichomonas vaginalis.</title>
        <authorList>
            <person name="Carlton J.M."/>
            <person name="Hirt R.P."/>
            <person name="Silva J.C."/>
            <person name="Delcher A.L."/>
            <person name="Schatz M."/>
            <person name="Zhao Q."/>
            <person name="Wortman J.R."/>
            <person name="Bidwell S.L."/>
            <person name="Alsmark U.C.M."/>
            <person name="Besteiro S."/>
            <person name="Sicheritz-Ponten T."/>
            <person name="Noel C.J."/>
            <person name="Dacks J.B."/>
            <person name="Foster P.G."/>
            <person name="Simillion C."/>
            <person name="Van de Peer Y."/>
            <person name="Miranda-Saavedra D."/>
            <person name="Barton G.J."/>
            <person name="Westrop G.D."/>
            <person name="Mueller S."/>
            <person name="Dessi D."/>
            <person name="Fiori P.L."/>
            <person name="Ren Q."/>
            <person name="Paulsen I."/>
            <person name="Zhang H."/>
            <person name="Bastida-Corcuera F.D."/>
            <person name="Simoes-Barbosa A."/>
            <person name="Brown M.T."/>
            <person name="Hayes R.D."/>
            <person name="Mukherjee M."/>
            <person name="Okumura C.Y."/>
            <person name="Schneider R."/>
            <person name="Smith A.J."/>
            <person name="Vanacova S."/>
            <person name="Villalvazo M."/>
            <person name="Haas B.J."/>
            <person name="Pertea M."/>
            <person name="Feldblyum T.V."/>
            <person name="Utterback T.R."/>
            <person name="Shu C.L."/>
            <person name="Osoegawa K."/>
            <person name="de Jong P.J."/>
            <person name="Hrdy I."/>
            <person name="Horvathova L."/>
            <person name="Zubacova Z."/>
            <person name="Dolezal P."/>
            <person name="Malik S.B."/>
            <person name="Logsdon J.M. Jr."/>
            <person name="Henze K."/>
            <person name="Gupta A."/>
            <person name="Wang C.C."/>
            <person name="Dunne R.L."/>
            <person name="Upcroft J.A."/>
            <person name="Upcroft P."/>
            <person name="White O."/>
            <person name="Salzberg S.L."/>
            <person name="Tang P."/>
            <person name="Chiu C.-H."/>
            <person name="Lee Y.-S."/>
            <person name="Embley T.M."/>
            <person name="Coombs G.H."/>
            <person name="Mottram J.C."/>
            <person name="Tachezy J."/>
            <person name="Fraser-Liggett C.M."/>
            <person name="Johnson P.J."/>
        </authorList>
    </citation>
    <scope>NUCLEOTIDE SEQUENCE [LARGE SCALE GENOMIC DNA]</scope>
    <source>
        <strain evidence="4">G3</strain>
    </source>
</reference>
<dbReference type="PROSITE" id="PS50014">
    <property type="entry name" value="BROMODOMAIN_2"/>
    <property type="match status" value="1"/>
</dbReference>
<dbReference type="VEuPathDB" id="TrichDB:TVAGG3_0252340"/>
<keyword evidence="1 2" id="KW-0103">Bromodomain</keyword>
<name>A2E4A9_TRIV3</name>
<dbReference type="GO" id="GO:0006338">
    <property type="term" value="P:chromatin remodeling"/>
    <property type="evidence" value="ECO:0000318"/>
    <property type="project" value="GO_Central"/>
</dbReference>
<evidence type="ECO:0000313" key="5">
    <source>
        <dbReference type="Proteomes" id="UP000001542"/>
    </source>
</evidence>
<dbReference type="PANTHER" id="PTHR45926">
    <property type="entry name" value="OSJNBA0053K19.4 PROTEIN"/>
    <property type="match status" value="1"/>
</dbReference>
<dbReference type="KEGG" id="tva:4770521"/>
<evidence type="ECO:0000259" key="3">
    <source>
        <dbReference type="PROSITE" id="PS50014"/>
    </source>
</evidence>
<dbReference type="GO" id="GO:0005634">
    <property type="term" value="C:nucleus"/>
    <property type="evidence" value="ECO:0000318"/>
    <property type="project" value="GO_Central"/>
</dbReference>
<dbReference type="InterPro" id="IPR038336">
    <property type="entry name" value="NET_sf"/>
</dbReference>
<gene>
    <name evidence="4" type="ORF">TVAG_139350</name>
</gene>
<dbReference type="eggNOG" id="KOG1474">
    <property type="taxonomic scope" value="Eukaryota"/>
</dbReference>
<proteinExistence type="predicted"/>
<dbReference type="VEuPathDB" id="TrichDB:TVAG_139350"/>
<evidence type="ECO:0000256" key="1">
    <source>
        <dbReference type="ARBA" id="ARBA00023117"/>
    </source>
</evidence>
<dbReference type="InterPro" id="IPR018359">
    <property type="entry name" value="Bromodomain_CS"/>
</dbReference>
<accession>A2E4A9</accession>
<protein>
    <submittedName>
        <fullName evidence="4">Bromodomain containing protein</fullName>
    </submittedName>
</protein>
<dbReference type="Gene3D" id="1.20.1270.220">
    <property type="match status" value="1"/>
</dbReference>
<dbReference type="SMART" id="SM00297">
    <property type="entry name" value="BROMO"/>
    <property type="match status" value="1"/>
</dbReference>
<sequence length="233" mass="27258">MSFPTNECLNVVDEILKYSISAMFANPVDPVRDNCPNYLELIKEPMDLGTVKKRLQSNYYKTVNDWKHDMELIWTNSYTFNKVNTVLGLITKELQDKYTQLSEYINDDVDMTWRTKLYCLNRDLNEILKEAPKIHGYKKKKGYKRDDLWNNSTNDSTEVSNSNYPMTHDEIISLADDIKKIQTNSQKMIIMNMLKKLEPAMILDPDHIDIDLCCLQTSTLHALRSKLDDFIEN</sequence>
<dbReference type="Proteomes" id="UP000001542">
    <property type="component" value="Unassembled WGS sequence"/>
</dbReference>
<dbReference type="PRINTS" id="PR00503">
    <property type="entry name" value="BROMODOMAIN"/>
</dbReference>
<dbReference type="GO" id="GO:0000785">
    <property type="term" value="C:chromatin"/>
    <property type="evidence" value="ECO:0000318"/>
    <property type="project" value="GO_Central"/>
</dbReference>
<reference evidence="4" key="1">
    <citation type="submission" date="2006-10" db="EMBL/GenBank/DDBJ databases">
        <authorList>
            <person name="Amadeo P."/>
            <person name="Zhao Q."/>
            <person name="Wortman J."/>
            <person name="Fraser-Liggett C."/>
            <person name="Carlton J."/>
        </authorList>
    </citation>
    <scope>NUCLEOTIDE SEQUENCE</scope>
    <source>
        <strain evidence="4">G3</strain>
    </source>
</reference>
<dbReference type="SMR" id="A2E4A9"/>
<dbReference type="SUPFAM" id="SSF47370">
    <property type="entry name" value="Bromodomain"/>
    <property type="match status" value="1"/>
</dbReference>
<evidence type="ECO:0000313" key="4">
    <source>
        <dbReference type="EMBL" id="EAY12555.1"/>
    </source>
</evidence>
<dbReference type="PROSITE" id="PS00633">
    <property type="entry name" value="BROMODOMAIN_1"/>
    <property type="match status" value="1"/>
</dbReference>